<organism evidence="13 14">
    <name type="scientific">Candidatus Pelethenecus faecipullorum</name>
    <dbReference type="NCBI Taxonomy" id="2840900"/>
    <lineage>
        <taxon>Bacteria</taxon>
        <taxon>Bacillati</taxon>
        <taxon>Mycoplasmatota</taxon>
        <taxon>Mollicutes</taxon>
        <taxon>Candidatus Pelethenecus</taxon>
    </lineage>
</organism>
<dbReference type="GO" id="GO:0006529">
    <property type="term" value="P:asparagine biosynthetic process"/>
    <property type="evidence" value="ECO:0007669"/>
    <property type="project" value="UniProtKB-KW"/>
</dbReference>
<dbReference type="PANTHER" id="PTHR43284:SF1">
    <property type="entry name" value="ASPARAGINE SYNTHETASE"/>
    <property type="match status" value="1"/>
</dbReference>
<dbReference type="EMBL" id="DVLF01000068">
    <property type="protein sequence ID" value="HIT49800.1"/>
    <property type="molecule type" value="Genomic_DNA"/>
</dbReference>
<dbReference type="InterPro" id="IPR014729">
    <property type="entry name" value="Rossmann-like_a/b/a_fold"/>
</dbReference>
<keyword evidence="4 10" id="KW-0547">Nucleotide-binding</keyword>
<dbReference type="CDD" id="cd01991">
    <property type="entry name" value="Asn_synthase_B_C"/>
    <property type="match status" value="1"/>
</dbReference>
<dbReference type="InterPro" id="IPR001962">
    <property type="entry name" value="Asn_synthase"/>
</dbReference>
<comment type="pathway">
    <text evidence="1">Amino-acid biosynthesis; L-asparagine biosynthesis; L-asparagine from L-aspartate (L-Gln route): step 1/1.</text>
</comment>
<dbReference type="AlphaFoldDB" id="A0A9D1GQM5"/>
<feature type="active site" description="For GATase activity" evidence="9">
    <location>
        <position position="2"/>
    </location>
</feature>
<keyword evidence="9" id="KW-0028">Amino-acid biosynthesis</keyword>
<name>A0A9D1GQM5_9MOLU</name>
<reference evidence="13" key="1">
    <citation type="submission" date="2020-10" db="EMBL/GenBank/DDBJ databases">
        <authorList>
            <person name="Gilroy R."/>
        </authorList>
    </citation>
    <scope>NUCLEOTIDE SEQUENCE</scope>
    <source>
        <strain evidence="13">ChiW17-6978</strain>
    </source>
</reference>
<reference evidence="13" key="2">
    <citation type="journal article" date="2021" name="PeerJ">
        <title>Extensive microbial diversity within the chicken gut microbiome revealed by metagenomics and culture.</title>
        <authorList>
            <person name="Gilroy R."/>
            <person name="Ravi A."/>
            <person name="Getino M."/>
            <person name="Pursley I."/>
            <person name="Horton D.L."/>
            <person name="Alikhan N.F."/>
            <person name="Baker D."/>
            <person name="Gharbi K."/>
            <person name="Hall N."/>
            <person name="Watson M."/>
            <person name="Adriaenssens E.M."/>
            <person name="Foster-Nyarko E."/>
            <person name="Jarju S."/>
            <person name="Secka A."/>
            <person name="Antonio M."/>
            <person name="Oren A."/>
            <person name="Chaudhuri R.R."/>
            <person name="La Ragione R."/>
            <person name="Hildebrand F."/>
            <person name="Pallen M.J."/>
        </authorList>
    </citation>
    <scope>NUCLEOTIDE SEQUENCE</scope>
    <source>
        <strain evidence="13">ChiW17-6978</strain>
    </source>
</reference>
<feature type="binding site" evidence="10">
    <location>
        <position position="96"/>
    </location>
    <ligand>
        <name>L-glutamine</name>
        <dbReference type="ChEBI" id="CHEBI:58359"/>
    </ligand>
</feature>
<dbReference type="Gene3D" id="3.40.50.620">
    <property type="entry name" value="HUPs"/>
    <property type="match status" value="1"/>
</dbReference>
<feature type="binding site" evidence="10">
    <location>
        <begin position="364"/>
        <end position="365"/>
    </location>
    <ligand>
        <name>ATP</name>
        <dbReference type="ChEBI" id="CHEBI:30616"/>
    </ligand>
</feature>
<comment type="caution">
    <text evidence="13">The sequence shown here is derived from an EMBL/GenBank/DDBJ whole genome shotgun (WGS) entry which is preliminary data.</text>
</comment>
<feature type="domain" description="Glutamine amidotransferase type-2" evidence="12">
    <location>
        <begin position="2"/>
        <end position="207"/>
    </location>
</feature>
<dbReference type="SUPFAM" id="SSF52402">
    <property type="entry name" value="Adenine nucleotide alpha hydrolases-like"/>
    <property type="match status" value="1"/>
</dbReference>
<evidence type="ECO:0000256" key="8">
    <source>
        <dbReference type="ARBA" id="ARBA00048741"/>
    </source>
</evidence>
<evidence type="ECO:0000256" key="11">
    <source>
        <dbReference type="PIRSR" id="PIRSR001589-3"/>
    </source>
</evidence>
<dbReference type="Proteomes" id="UP000886758">
    <property type="component" value="Unassembled WGS sequence"/>
</dbReference>
<evidence type="ECO:0000256" key="7">
    <source>
        <dbReference type="ARBA" id="ARBA00022962"/>
    </source>
</evidence>
<dbReference type="PANTHER" id="PTHR43284">
    <property type="entry name" value="ASPARAGINE SYNTHETASE (GLUTAMINE-HYDROLYZING)"/>
    <property type="match status" value="1"/>
</dbReference>
<dbReference type="InterPro" id="IPR017932">
    <property type="entry name" value="GATase_2_dom"/>
</dbReference>
<dbReference type="Gene3D" id="3.60.20.10">
    <property type="entry name" value="Glutamine Phosphoribosylpyrophosphate, subunit 1, domain 1"/>
    <property type="match status" value="1"/>
</dbReference>
<evidence type="ECO:0000313" key="14">
    <source>
        <dbReference type="Proteomes" id="UP000886758"/>
    </source>
</evidence>
<sequence>MCGICYKSSFFNPTDKNEFIKACDLLNHRGPDDEGYLFTKNHSFGHKRLAIREVLKARQPMSLLNCHLVYNGELYNGEELEEKLHQLGESLEFASDTLLLLKLLMGFDTTILKELNGIFSFVYTKDDRVLIVRDMFGVKPLFYTMIGQDIMVSSEIKSLLSYRKQAVVDREGLCELLGMGPSHSEGKTIYKGIYEVKPGHYLTFDQENGLKDHCYYQLTARPFHLSYDETVQEVRRLLDRSIKRQMISDVGVSCFLSGGLDSSIISTIVAKNKDHLDTYSIDYEDNRKDFVPNQFEVTSDRDFTKKVSEAIGSNQHDILIDNQTLVDGLKQAVLFKDAPGMTDIDSSMYYLAQQIAKTHKVSLSGECADEIFGGYPWFYKKEKRMTSFPWIRNLDDRENFLQPKWKEKLHLKEYVQQEYTKALNETPVLPTDTKTTVRQRQLSYINMRYFMTNLLDRKDRMTMGASLEVRVPFCDKDLVDFLYNVPFQYKYRSKVEKKLLRDAYEGTVIKEVVDRKKSPYPKSNSKKYHQMVVGILDEVLKNQDSILYRLFDITKIRHLMDTDEELSVPWYGQLMRKTAFLAYLYQIDYWYRTYHIEIEGEL</sequence>
<dbReference type="InterPro" id="IPR051786">
    <property type="entry name" value="ASN_synthetase/amidase"/>
</dbReference>
<keyword evidence="13" id="KW-0436">Ligase</keyword>
<evidence type="ECO:0000256" key="6">
    <source>
        <dbReference type="ARBA" id="ARBA00022888"/>
    </source>
</evidence>
<keyword evidence="7 9" id="KW-0315">Glutamine amidotransferase</keyword>
<protein>
    <recommendedName>
        <fullName evidence="3">asparagine synthase (glutamine-hydrolyzing)</fullName>
        <ecNumber evidence="3">6.3.5.4</ecNumber>
    </recommendedName>
</protein>
<keyword evidence="5 10" id="KW-0067">ATP-binding</keyword>
<dbReference type="CDD" id="cd00712">
    <property type="entry name" value="AsnB"/>
    <property type="match status" value="1"/>
</dbReference>
<dbReference type="NCBIfam" id="TIGR01536">
    <property type="entry name" value="asn_synth_AEB"/>
    <property type="match status" value="1"/>
</dbReference>
<dbReference type="InterPro" id="IPR033738">
    <property type="entry name" value="AsnB_N"/>
</dbReference>
<dbReference type="Pfam" id="PF13537">
    <property type="entry name" value="GATase_7"/>
    <property type="match status" value="1"/>
</dbReference>
<evidence type="ECO:0000256" key="9">
    <source>
        <dbReference type="PIRSR" id="PIRSR001589-1"/>
    </source>
</evidence>
<evidence type="ECO:0000256" key="10">
    <source>
        <dbReference type="PIRSR" id="PIRSR001589-2"/>
    </source>
</evidence>
<dbReference type="SUPFAM" id="SSF56235">
    <property type="entry name" value="N-terminal nucleophile aminohydrolases (Ntn hydrolases)"/>
    <property type="match status" value="1"/>
</dbReference>
<evidence type="ECO:0000256" key="2">
    <source>
        <dbReference type="ARBA" id="ARBA00005752"/>
    </source>
</evidence>
<dbReference type="InterPro" id="IPR006426">
    <property type="entry name" value="Asn_synth_AEB"/>
</dbReference>
<feature type="site" description="Important for beta-aspartyl-AMP intermediate formation" evidence="11">
    <location>
        <position position="366"/>
    </location>
</feature>
<proteinExistence type="inferred from homology"/>
<evidence type="ECO:0000256" key="4">
    <source>
        <dbReference type="ARBA" id="ARBA00022741"/>
    </source>
</evidence>
<keyword evidence="6 9" id="KW-0061">Asparagine biosynthesis</keyword>
<feature type="binding site" evidence="10">
    <location>
        <position position="281"/>
    </location>
    <ligand>
        <name>ATP</name>
        <dbReference type="ChEBI" id="CHEBI:30616"/>
    </ligand>
</feature>
<dbReference type="GO" id="GO:0005524">
    <property type="term" value="F:ATP binding"/>
    <property type="evidence" value="ECO:0007669"/>
    <property type="project" value="UniProtKB-KW"/>
</dbReference>
<comment type="similarity">
    <text evidence="2">Belongs to the asparagine synthetase family.</text>
</comment>
<evidence type="ECO:0000313" key="13">
    <source>
        <dbReference type="EMBL" id="HIT49800.1"/>
    </source>
</evidence>
<evidence type="ECO:0000256" key="3">
    <source>
        <dbReference type="ARBA" id="ARBA00012737"/>
    </source>
</evidence>
<comment type="catalytic activity">
    <reaction evidence="8">
        <text>L-aspartate + L-glutamine + ATP + H2O = L-asparagine + L-glutamate + AMP + diphosphate + H(+)</text>
        <dbReference type="Rhea" id="RHEA:12228"/>
        <dbReference type="ChEBI" id="CHEBI:15377"/>
        <dbReference type="ChEBI" id="CHEBI:15378"/>
        <dbReference type="ChEBI" id="CHEBI:29985"/>
        <dbReference type="ChEBI" id="CHEBI:29991"/>
        <dbReference type="ChEBI" id="CHEBI:30616"/>
        <dbReference type="ChEBI" id="CHEBI:33019"/>
        <dbReference type="ChEBI" id="CHEBI:58048"/>
        <dbReference type="ChEBI" id="CHEBI:58359"/>
        <dbReference type="ChEBI" id="CHEBI:456215"/>
        <dbReference type="EC" id="6.3.5.4"/>
    </reaction>
</comment>
<dbReference type="InterPro" id="IPR029055">
    <property type="entry name" value="Ntn_hydrolases_N"/>
</dbReference>
<dbReference type="PIRSF" id="PIRSF001589">
    <property type="entry name" value="Asn_synthetase_glu-h"/>
    <property type="match status" value="1"/>
</dbReference>
<dbReference type="PROSITE" id="PS51278">
    <property type="entry name" value="GATASE_TYPE_2"/>
    <property type="match status" value="1"/>
</dbReference>
<dbReference type="GO" id="GO:0004066">
    <property type="term" value="F:asparagine synthase (glutamine-hydrolyzing) activity"/>
    <property type="evidence" value="ECO:0007669"/>
    <property type="project" value="UniProtKB-EC"/>
</dbReference>
<dbReference type="EC" id="6.3.5.4" evidence="3"/>
<evidence type="ECO:0000256" key="5">
    <source>
        <dbReference type="ARBA" id="ARBA00022840"/>
    </source>
</evidence>
<accession>A0A9D1GQM5</accession>
<evidence type="ECO:0000256" key="1">
    <source>
        <dbReference type="ARBA" id="ARBA00005187"/>
    </source>
</evidence>
<dbReference type="GO" id="GO:0005829">
    <property type="term" value="C:cytosol"/>
    <property type="evidence" value="ECO:0007669"/>
    <property type="project" value="TreeGrafter"/>
</dbReference>
<gene>
    <name evidence="13" type="primary">asnB</name>
    <name evidence="13" type="ORF">IAD46_02115</name>
</gene>
<dbReference type="Pfam" id="PF00733">
    <property type="entry name" value="Asn_synthase"/>
    <property type="match status" value="1"/>
</dbReference>
<evidence type="ECO:0000259" key="12">
    <source>
        <dbReference type="PROSITE" id="PS51278"/>
    </source>
</evidence>